<organism evidence="1 2">
    <name type="scientific">Natrarchaeobius chitinivorans</name>
    <dbReference type="NCBI Taxonomy" id="1679083"/>
    <lineage>
        <taxon>Archaea</taxon>
        <taxon>Methanobacteriati</taxon>
        <taxon>Methanobacteriota</taxon>
        <taxon>Stenosarchaea group</taxon>
        <taxon>Halobacteria</taxon>
        <taxon>Halobacteriales</taxon>
        <taxon>Natrialbaceae</taxon>
        <taxon>Natrarchaeobius</taxon>
    </lineage>
</organism>
<comment type="caution">
    <text evidence="1">The sequence shown here is derived from an EMBL/GenBank/DDBJ whole genome shotgun (WGS) entry which is preliminary data.</text>
</comment>
<dbReference type="AlphaFoldDB" id="A0A3N6PBU1"/>
<gene>
    <name evidence="1" type="ORF">EA473_13660</name>
</gene>
<sequence length="127" mass="14417">MDPVLELNATDAAYFAAPPAELRHGGQYIHVTRDWEQRPTLTPSTADDFGALGTMPLYRQGASSTLRTIPRRMRFSARDRSDALKYSRRFGCECNRRLAGIAGEPDWTVGVRRGFIPRMAYDLVRRK</sequence>
<name>A0A3N6PBU1_NATCH</name>
<dbReference type="Proteomes" id="UP000282323">
    <property type="component" value="Unassembled WGS sequence"/>
</dbReference>
<dbReference type="EMBL" id="REGA01000011">
    <property type="protein sequence ID" value="RQG94105.1"/>
    <property type="molecule type" value="Genomic_DNA"/>
</dbReference>
<reference evidence="1 2" key="1">
    <citation type="submission" date="2018-10" db="EMBL/GenBank/DDBJ databases">
        <title>Natrarchaeobius chitinivorans gen. nov., sp. nov., and Natrarchaeobius haloalkaliphilus sp. nov., alkaliphilic, chitin-utilizing haloarchaea from hypersaline alkaline lakes.</title>
        <authorList>
            <person name="Sorokin D.Y."/>
            <person name="Elcheninov A.G."/>
            <person name="Kostrikina N.A."/>
            <person name="Bale N.J."/>
            <person name="Sinninghe Damste J.S."/>
            <person name="Khijniak T.V."/>
            <person name="Kublanov I.V."/>
            <person name="Toshchakov S.V."/>
        </authorList>
    </citation>
    <scope>NUCLEOTIDE SEQUENCE [LARGE SCALE GENOMIC DNA]</scope>
    <source>
        <strain evidence="1 2">AArcht4T</strain>
    </source>
</reference>
<proteinExistence type="predicted"/>
<protein>
    <submittedName>
        <fullName evidence="1">Uncharacterized protein</fullName>
    </submittedName>
</protein>
<evidence type="ECO:0000313" key="1">
    <source>
        <dbReference type="EMBL" id="RQG94105.1"/>
    </source>
</evidence>
<keyword evidence="2" id="KW-1185">Reference proteome</keyword>
<evidence type="ECO:0000313" key="2">
    <source>
        <dbReference type="Proteomes" id="UP000282323"/>
    </source>
</evidence>
<accession>A0A3N6PBU1</accession>